<dbReference type="EMBL" id="KL198007">
    <property type="protein sequence ID" value="KDQ28559.1"/>
    <property type="molecule type" value="Genomic_DNA"/>
</dbReference>
<dbReference type="HOGENOM" id="CLU_576349_0_0_1"/>
<keyword evidence="1" id="KW-0175">Coiled coil</keyword>
<feature type="coiled-coil region" evidence="1">
    <location>
        <begin position="163"/>
        <end position="190"/>
    </location>
</feature>
<evidence type="ECO:0000313" key="4">
    <source>
        <dbReference type="Proteomes" id="UP000027073"/>
    </source>
</evidence>
<dbReference type="OrthoDB" id="10304470at2759"/>
<proteinExistence type="predicted"/>
<dbReference type="Gene3D" id="1.10.287.1490">
    <property type="match status" value="1"/>
</dbReference>
<dbReference type="AlphaFoldDB" id="A0A067NKU6"/>
<dbReference type="InParanoid" id="A0A067NKU6"/>
<dbReference type="Proteomes" id="UP000027073">
    <property type="component" value="Unassembled WGS sequence"/>
</dbReference>
<reference evidence="4" key="1">
    <citation type="journal article" date="2014" name="Proc. Natl. Acad. Sci. U.S.A.">
        <title>Extensive sampling of basidiomycete genomes demonstrates inadequacy of the white-rot/brown-rot paradigm for wood decay fungi.</title>
        <authorList>
            <person name="Riley R."/>
            <person name="Salamov A.A."/>
            <person name="Brown D.W."/>
            <person name="Nagy L.G."/>
            <person name="Floudas D."/>
            <person name="Held B.W."/>
            <person name="Levasseur A."/>
            <person name="Lombard V."/>
            <person name="Morin E."/>
            <person name="Otillar R."/>
            <person name="Lindquist E.A."/>
            <person name="Sun H."/>
            <person name="LaButti K.M."/>
            <person name="Schmutz J."/>
            <person name="Jabbour D."/>
            <person name="Luo H."/>
            <person name="Baker S.E."/>
            <person name="Pisabarro A.G."/>
            <person name="Walton J.D."/>
            <person name="Blanchette R.A."/>
            <person name="Henrissat B."/>
            <person name="Martin F."/>
            <person name="Cullen D."/>
            <person name="Hibbett D.S."/>
            <person name="Grigoriev I.V."/>
        </authorList>
    </citation>
    <scope>NUCLEOTIDE SEQUENCE [LARGE SCALE GENOMIC DNA]</scope>
    <source>
        <strain evidence="4">PC15</strain>
    </source>
</reference>
<dbReference type="VEuPathDB" id="FungiDB:PLEOSDRAFT_1102606"/>
<sequence length="474" mass="53913">MLTPDSVADIRQQLQDIFLSNPNSTISEGVLAISLRHLDSIITAYENQNNIQLMSTEDMCQLKALMAENPEHKVTPDEISEYITGIHAPTLAVEIDRPQSRHPSDSLREPRRQRANIGTQHGTVKPYHFRRSKFQIHAEEVGTAIGSVLRRNHPQFEEMHHQLDETRSTITQCESKLESLRLRLDDVQANFESSHSDLKVHLANMTDHHANIRAALDSTISQQENEHVHLHGKIEEIQSDIHSLRRDVGPLAESCLSDRIIPLEESIRSIRMDLESCDKKYVSVTRYTHSVDSLESRFHDSNIRWNEMSEKSRSEYARLEKRISQFHAKLLSEIRQIASTQLHYQKCLDELVVQIDSLRLTPEFPPSRRNSSDDEYIPMDRHKSLSDELKDANIEAQLPSELAYMSSWRYDDTPTHGSDPLPAYSDGIQPSPSCSKKPSKAALIVLGVWTVGVAKFLAVQIGQHDAGDVLSFVM</sequence>
<evidence type="ECO:0000256" key="1">
    <source>
        <dbReference type="SAM" id="Coils"/>
    </source>
</evidence>
<feature type="compositionally biased region" description="Basic and acidic residues" evidence="2">
    <location>
        <begin position="94"/>
        <end position="112"/>
    </location>
</feature>
<evidence type="ECO:0000256" key="2">
    <source>
        <dbReference type="SAM" id="MobiDB-lite"/>
    </source>
</evidence>
<feature type="region of interest" description="Disordered" evidence="2">
    <location>
        <begin position="94"/>
        <end position="114"/>
    </location>
</feature>
<accession>A0A067NKU6</accession>
<protein>
    <submittedName>
        <fullName evidence="3">Uncharacterized protein</fullName>
    </submittedName>
</protein>
<name>A0A067NKU6_PLEO1</name>
<organism evidence="3 4">
    <name type="scientific">Pleurotus ostreatus (strain PC15)</name>
    <name type="common">Oyster mushroom</name>
    <dbReference type="NCBI Taxonomy" id="1137138"/>
    <lineage>
        <taxon>Eukaryota</taxon>
        <taxon>Fungi</taxon>
        <taxon>Dikarya</taxon>
        <taxon>Basidiomycota</taxon>
        <taxon>Agaricomycotina</taxon>
        <taxon>Agaricomycetes</taxon>
        <taxon>Agaricomycetidae</taxon>
        <taxon>Agaricales</taxon>
        <taxon>Pleurotineae</taxon>
        <taxon>Pleurotaceae</taxon>
        <taxon>Pleurotus</taxon>
    </lineage>
</organism>
<gene>
    <name evidence="3" type="ORF">PLEOSDRAFT_1102606</name>
</gene>
<evidence type="ECO:0000313" key="3">
    <source>
        <dbReference type="EMBL" id="KDQ28559.1"/>
    </source>
</evidence>